<dbReference type="HOGENOM" id="CLU_335462_0_0_0"/>
<comment type="similarity">
    <text evidence="1">Belongs to the peptidase C1 family.</text>
</comment>
<reference evidence="3" key="1">
    <citation type="journal article" date="2015" name="PeerJ">
        <title>First genomic representation of candidate bacterial phylum KSB3 points to enhanced environmental sensing as a trigger of wastewater bulking.</title>
        <authorList>
            <person name="Sekiguchi Y."/>
            <person name="Ohashi A."/>
            <person name="Parks D.H."/>
            <person name="Yamauchi T."/>
            <person name="Tyson G.W."/>
            <person name="Hugenholtz P."/>
        </authorList>
    </citation>
    <scope>NUCLEOTIDE SEQUENCE [LARGE SCALE GENOMIC DNA]</scope>
</reference>
<evidence type="ECO:0000256" key="1">
    <source>
        <dbReference type="ARBA" id="ARBA00008455"/>
    </source>
</evidence>
<dbReference type="InterPro" id="IPR013128">
    <property type="entry name" value="Peptidase_C1A"/>
</dbReference>
<dbReference type="Pfam" id="PF00112">
    <property type="entry name" value="Peptidase_C1"/>
    <property type="match status" value="1"/>
</dbReference>
<dbReference type="PRINTS" id="PR00705">
    <property type="entry name" value="PAPAIN"/>
</dbReference>
<dbReference type="Pfam" id="PF18998">
    <property type="entry name" value="Flg_new_2"/>
    <property type="match status" value="1"/>
</dbReference>
<dbReference type="AlphaFoldDB" id="A0A081CAI5"/>
<dbReference type="Proteomes" id="UP000030661">
    <property type="component" value="Unassembled WGS sequence"/>
</dbReference>
<dbReference type="InterPro" id="IPR025660">
    <property type="entry name" value="Pept_his_AS"/>
</dbReference>
<protein>
    <submittedName>
        <fullName evidence="3">Dipeptidyl-peptidase 1</fullName>
    </submittedName>
</protein>
<dbReference type="InterPro" id="IPR044060">
    <property type="entry name" value="Bacterial_rp_domain"/>
</dbReference>
<dbReference type="Gene3D" id="3.90.70.10">
    <property type="entry name" value="Cysteine proteinases"/>
    <property type="match status" value="1"/>
</dbReference>
<dbReference type="eggNOG" id="COG4447">
    <property type="taxonomic scope" value="Bacteria"/>
</dbReference>
<dbReference type="CDD" id="cd02248">
    <property type="entry name" value="Peptidase_C1A"/>
    <property type="match status" value="1"/>
</dbReference>
<dbReference type="Gene3D" id="2.60.40.10">
    <property type="entry name" value="Immunoglobulins"/>
    <property type="match status" value="1"/>
</dbReference>
<dbReference type="InterPro" id="IPR000668">
    <property type="entry name" value="Peptidase_C1A_C"/>
</dbReference>
<dbReference type="GO" id="GO:0008234">
    <property type="term" value="F:cysteine-type peptidase activity"/>
    <property type="evidence" value="ECO:0007669"/>
    <property type="project" value="InterPro"/>
</dbReference>
<dbReference type="PROSITE" id="PS00639">
    <property type="entry name" value="THIOL_PROTEASE_HIS"/>
    <property type="match status" value="1"/>
</dbReference>
<dbReference type="PANTHER" id="PTHR12411">
    <property type="entry name" value="CYSTEINE PROTEASE FAMILY C1-RELATED"/>
    <property type="match status" value="1"/>
</dbReference>
<name>A0A081CAI5_VECG1</name>
<sequence length="850" mass="91394">MIKHLQHIGMGKCLTSGWVFKGIALVVISVCCLGVGTQSVLAQECAFGDLGKPADYDVTIRDFERVMPDFLTRTRNLPSSFDWRSRGVVSVAKNQGLCGSCWAFASVGVMESKIAMSKGGALHDLSEQQLVSCDSSGLGCCGGYMSSLRFWENKGPQLENCTGYADASRTACGSNKTCSDLGGCSEIHYRSAGYYTVNTTSIADMKMSLYTHGPAAFRYDVWSDFSYNGSGWWHSASSGSVYRQTSGFERGGHAVLLIGWNDSKGAWLLKNSWGATGGPNNDGTFWMAYSGHAQNLNFGMANLLAATSDRPYAAEYVTQAPYPENVAPGQDAQWWIEFQNTGTQTWYKTGTSAVRLGTGTSSNPDMVYSDIYHGTWPGTTRAATMVQSSVSPGEVARFTFRFHVPATASSDWSANYNFTPVAEGITWIKDSYGYPLNAFMNFRANGSIPADQYESNNTESTARTLTASFPNNVAYVTTSNATLHSPPNSDEDYYAIHLASGYNYTVSAKVHDSYASTDGQLYTGDIKYSYKHGSTWAGPYTTQTSQFTVSNGGTIYFKIAPYASGNVGTYRLDVTITRAATTSYPLTVTKNGTGSGTVTSNPAGISCGSTCTASYTSGTAVTLTATPSTGSTFTGWSGACSGTGTCAVTMISAKSVTATFTRSSNPIPGVEGWDNGSLEGWTGVTAWSSVSIRTSGGNPNGYVHATCQTDSYAVGAATYGTQKYSGNYAAAAIKRISVDLRFLSGNFSTAWLRFRYKDASYNGWQYPLTTSFPLNIWKTYTVSFDPTWTDSQALAAGWVQESYSPGFSATMADVYTASIRITGYGIMEADLDNFGVYTTGVESSYILWTK</sequence>
<evidence type="ECO:0000313" key="4">
    <source>
        <dbReference type="Proteomes" id="UP000030661"/>
    </source>
</evidence>
<dbReference type="PROSITE" id="PS00139">
    <property type="entry name" value="THIOL_PROTEASE_CYS"/>
    <property type="match status" value="1"/>
</dbReference>
<dbReference type="eggNOG" id="COG4870">
    <property type="taxonomic scope" value="Bacteria"/>
</dbReference>
<proteinExistence type="inferred from homology"/>
<gene>
    <name evidence="3" type="ORF">U27_01491</name>
</gene>
<keyword evidence="4" id="KW-1185">Reference proteome</keyword>
<accession>A0A081CAI5</accession>
<organism evidence="3">
    <name type="scientific">Vecturithrix granuli</name>
    <dbReference type="NCBI Taxonomy" id="1499967"/>
    <lineage>
        <taxon>Bacteria</taxon>
        <taxon>Candidatus Moduliflexota</taxon>
        <taxon>Candidatus Vecturitrichia</taxon>
        <taxon>Candidatus Vecturitrichales</taxon>
        <taxon>Candidatus Vecturitrichaceae</taxon>
        <taxon>Candidatus Vecturithrix</taxon>
    </lineage>
</organism>
<dbReference type="EMBL" id="DF820480">
    <property type="protein sequence ID" value="GAK61590.1"/>
    <property type="molecule type" value="Genomic_DNA"/>
</dbReference>
<dbReference type="InterPro" id="IPR039417">
    <property type="entry name" value="Peptidase_C1A_papain-like"/>
</dbReference>
<evidence type="ECO:0000313" key="3">
    <source>
        <dbReference type="EMBL" id="GAK61590.1"/>
    </source>
</evidence>
<dbReference type="SMART" id="SM00645">
    <property type="entry name" value="Pept_C1"/>
    <property type="match status" value="1"/>
</dbReference>
<dbReference type="InterPro" id="IPR000169">
    <property type="entry name" value="Pept_cys_AS"/>
</dbReference>
<evidence type="ECO:0000259" key="2">
    <source>
        <dbReference type="SMART" id="SM00645"/>
    </source>
</evidence>
<dbReference type="STRING" id="1499967.U27_01491"/>
<dbReference type="GO" id="GO:0006508">
    <property type="term" value="P:proteolysis"/>
    <property type="evidence" value="ECO:0007669"/>
    <property type="project" value="InterPro"/>
</dbReference>
<feature type="domain" description="Peptidase C1A papain C-terminal" evidence="2">
    <location>
        <begin position="77"/>
        <end position="300"/>
    </location>
</feature>
<dbReference type="InterPro" id="IPR038765">
    <property type="entry name" value="Papain-like_cys_pep_sf"/>
</dbReference>
<dbReference type="Gene3D" id="2.60.120.380">
    <property type="match status" value="1"/>
</dbReference>
<dbReference type="InterPro" id="IPR013783">
    <property type="entry name" value="Ig-like_fold"/>
</dbReference>
<dbReference type="SUPFAM" id="SSF54001">
    <property type="entry name" value="Cysteine proteinases"/>
    <property type="match status" value="1"/>
</dbReference>